<dbReference type="InterPro" id="IPR051931">
    <property type="entry name" value="PAK3-like"/>
</dbReference>
<organism evidence="6 7">
    <name type="scientific">Climacteris rufus</name>
    <name type="common">rufous treecreeper</name>
    <dbReference type="NCBI Taxonomy" id="47695"/>
    <lineage>
        <taxon>Eukaryota</taxon>
        <taxon>Metazoa</taxon>
        <taxon>Chordata</taxon>
        <taxon>Craniata</taxon>
        <taxon>Vertebrata</taxon>
        <taxon>Euteleostomi</taxon>
        <taxon>Archelosauria</taxon>
        <taxon>Archosauria</taxon>
        <taxon>Dinosauria</taxon>
        <taxon>Saurischia</taxon>
        <taxon>Theropoda</taxon>
        <taxon>Coelurosauria</taxon>
        <taxon>Aves</taxon>
        <taxon>Neognathae</taxon>
        <taxon>Neoaves</taxon>
        <taxon>Telluraves</taxon>
        <taxon>Australaves</taxon>
        <taxon>Passeriformes</taxon>
        <taxon>Climacteridae</taxon>
        <taxon>Climacteris</taxon>
    </lineage>
</organism>
<dbReference type="InterPro" id="IPR000719">
    <property type="entry name" value="Prot_kinase_dom"/>
</dbReference>
<dbReference type="Proteomes" id="UP000580879">
    <property type="component" value="Unassembled WGS sequence"/>
</dbReference>
<evidence type="ECO:0000259" key="5">
    <source>
        <dbReference type="PROSITE" id="PS50011"/>
    </source>
</evidence>
<keyword evidence="7" id="KW-1185">Reference proteome</keyword>
<feature type="domain" description="Protein kinase" evidence="5">
    <location>
        <begin position="1"/>
        <end position="76"/>
    </location>
</feature>
<dbReference type="AlphaFoldDB" id="A0A7K6QCA4"/>
<protein>
    <recommendedName>
        <fullName evidence="2">non-specific serine/threonine protein kinase</fullName>
        <ecNumber evidence="2">2.7.11.1</ecNumber>
    </recommendedName>
</protein>
<dbReference type="GO" id="GO:0004674">
    <property type="term" value="F:protein serine/threonine kinase activity"/>
    <property type="evidence" value="ECO:0007669"/>
    <property type="project" value="UniProtKB-EC"/>
</dbReference>
<comment type="caution">
    <text evidence="6">The sequence shown here is derived from an EMBL/GenBank/DDBJ whole genome shotgun (WGS) entry which is preliminary data.</text>
</comment>
<feature type="non-terminal residue" evidence="6">
    <location>
        <position position="1"/>
    </location>
</feature>
<proteinExistence type="inferred from homology"/>
<feature type="non-terminal residue" evidence="6">
    <location>
        <position position="76"/>
    </location>
</feature>
<dbReference type="EMBL" id="VZRZ01001316">
    <property type="protein sequence ID" value="NWW71353.1"/>
    <property type="molecule type" value="Genomic_DNA"/>
</dbReference>
<gene>
    <name evidence="6" type="primary">Pak1_1</name>
    <name evidence="6" type="ORF">CLIRUF_R03167</name>
</gene>
<dbReference type="GO" id="GO:0005524">
    <property type="term" value="F:ATP binding"/>
    <property type="evidence" value="ECO:0007669"/>
    <property type="project" value="UniProtKB-KW"/>
</dbReference>
<evidence type="ECO:0000313" key="7">
    <source>
        <dbReference type="Proteomes" id="UP000580879"/>
    </source>
</evidence>
<dbReference type="SUPFAM" id="SSF56112">
    <property type="entry name" value="Protein kinase-like (PK-like)"/>
    <property type="match status" value="1"/>
</dbReference>
<keyword evidence="4" id="KW-0067">ATP-binding</keyword>
<dbReference type="Pfam" id="PF00069">
    <property type="entry name" value="Pkinase"/>
    <property type="match status" value="1"/>
</dbReference>
<evidence type="ECO:0000256" key="2">
    <source>
        <dbReference type="ARBA" id="ARBA00012513"/>
    </source>
</evidence>
<dbReference type="PROSITE" id="PS50011">
    <property type="entry name" value="PROTEIN_KINASE_DOM"/>
    <property type="match status" value="1"/>
</dbReference>
<sequence length="76" mass="8729">VAIKQIDLKVQRSKRVLKEILVVRDKKNPNIVTYLDSYLVNEDLWLLLEYMDGGSLAQVVRKIRMTVGQIAAVCQE</sequence>
<reference evidence="6 7" key="1">
    <citation type="submission" date="2019-09" db="EMBL/GenBank/DDBJ databases">
        <title>Bird 10,000 Genomes (B10K) Project - Family phase.</title>
        <authorList>
            <person name="Zhang G."/>
        </authorList>
    </citation>
    <scope>NUCLEOTIDE SEQUENCE [LARGE SCALE GENOMIC DNA]</scope>
    <source>
        <strain evidence="6">B10K-DU-029-53</strain>
    </source>
</reference>
<accession>A0A7K6QCA4</accession>
<keyword evidence="3" id="KW-0547">Nucleotide-binding</keyword>
<evidence type="ECO:0000256" key="3">
    <source>
        <dbReference type="ARBA" id="ARBA00022741"/>
    </source>
</evidence>
<dbReference type="EC" id="2.7.11.1" evidence="2"/>
<evidence type="ECO:0000313" key="6">
    <source>
        <dbReference type="EMBL" id="NWW71353.1"/>
    </source>
</evidence>
<evidence type="ECO:0000256" key="1">
    <source>
        <dbReference type="ARBA" id="ARBA00008874"/>
    </source>
</evidence>
<dbReference type="PANTHER" id="PTHR45832">
    <property type="entry name" value="SERINE/THREONINE-PROTEIN KINASE SAMKA-RELATED-RELATED"/>
    <property type="match status" value="1"/>
</dbReference>
<comment type="similarity">
    <text evidence="1">Belongs to the protein kinase superfamily. STE Ser/Thr protein kinase family. STE20 subfamily.</text>
</comment>
<evidence type="ECO:0000256" key="4">
    <source>
        <dbReference type="ARBA" id="ARBA00022840"/>
    </source>
</evidence>
<dbReference type="PANTHER" id="PTHR45832:SF22">
    <property type="entry name" value="SERINE_THREONINE-PROTEIN KINASE SAMKA-RELATED"/>
    <property type="match status" value="1"/>
</dbReference>
<keyword evidence="6" id="KW-0808">Transferase</keyword>
<name>A0A7K6QCA4_9PASS</name>
<keyword evidence="6" id="KW-0418">Kinase</keyword>
<dbReference type="InterPro" id="IPR011009">
    <property type="entry name" value="Kinase-like_dom_sf"/>
</dbReference>
<dbReference type="OrthoDB" id="8693905at2759"/>
<dbReference type="Gene3D" id="3.30.200.20">
    <property type="entry name" value="Phosphorylase Kinase, domain 1"/>
    <property type="match status" value="1"/>
</dbReference>